<keyword evidence="5 6" id="KW-0472">Membrane</keyword>
<feature type="transmembrane region" description="Helical" evidence="6">
    <location>
        <begin position="87"/>
        <end position="108"/>
    </location>
</feature>
<reference evidence="7" key="1">
    <citation type="journal article" date="2023" name="Plant J.">
        <title>Genome sequences and population genomics provide insights into the demographic history, inbreeding, and mutation load of two 'living fossil' tree species of Dipteronia.</title>
        <authorList>
            <person name="Feng Y."/>
            <person name="Comes H.P."/>
            <person name="Chen J."/>
            <person name="Zhu S."/>
            <person name="Lu R."/>
            <person name="Zhang X."/>
            <person name="Li P."/>
            <person name="Qiu J."/>
            <person name="Olsen K.M."/>
            <person name="Qiu Y."/>
        </authorList>
    </citation>
    <scope>NUCLEOTIDE SEQUENCE</scope>
    <source>
        <strain evidence="7">NBL</strain>
    </source>
</reference>
<keyword evidence="4 6" id="KW-1133">Transmembrane helix</keyword>
<feature type="transmembrane region" description="Helical" evidence="6">
    <location>
        <begin position="30"/>
        <end position="49"/>
    </location>
</feature>
<keyword evidence="3 6" id="KW-0812">Transmembrane</keyword>
<evidence type="ECO:0000313" key="7">
    <source>
        <dbReference type="EMBL" id="KAK3204947.1"/>
    </source>
</evidence>
<dbReference type="PANTHER" id="PTHR46285:SF3">
    <property type="entry name" value="PROTEINASE INHIBITOR I4, SERPIN (DUF716)"/>
    <property type="match status" value="1"/>
</dbReference>
<comment type="caution">
    <text evidence="7">The sequence shown here is derived from an EMBL/GenBank/DDBJ whole genome shotgun (WGS) entry which is preliminary data.</text>
</comment>
<comment type="subcellular location">
    <subcellularLocation>
        <location evidence="1">Membrane</location>
        <topology evidence="1">Multi-pass membrane protein</topology>
    </subcellularLocation>
</comment>
<dbReference type="GO" id="GO:0016020">
    <property type="term" value="C:membrane"/>
    <property type="evidence" value="ECO:0007669"/>
    <property type="project" value="UniProtKB-SubCell"/>
</dbReference>
<feature type="transmembrane region" description="Helical" evidence="6">
    <location>
        <begin position="120"/>
        <end position="138"/>
    </location>
</feature>
<evidence type="ECO:0000256" key="1">
    <source>
        <dbReference type="ARBA" id="ARBA00004141"/>
    </source>
</evidence>
<accession>A0AAE0A6C1</accession>
<organism evidence="7 8">
    <name type="scientific">Dipteronia sinensis</name>
    <dbReference type="NCBI Taxonomy" id="43782"/>
    <lineage>
        <taxon>Eukaryota</taxon>
        <taxon>Viridiplantae</taxon>
        <taxon>Streptophyta</taxon>
        <taxon>Embryophyta</taxon>
        <taxon>Tracheophyta</taxon>
        <taxon>Spermatophyta</taxon>
        <taxon>Magnoliopsida</taxon>
        <taxon>eudicotyledons</taxon>
        <taxon>Gunneridae</taxon>
        <taxon>Pentapetalae</taxon>
        <taxon>rosids</taxon>
        <taxon>malvids</taxon>
        <taxon>Sapindales</taxon>
        <taxon>Sapindaceae</taxon>
        <taxon>Hippocastanoideae</taxon>
        <taxon>Acereae</taxon>
        <taxon>Dipteronia</taxon>
    </lineage>
</organism>
<dbReference type="Proteomes" id="UP001281410">
    <property type="component" value="Unassembled WGS sequence"/>
</dbReference>
<evidence type="ECO:0000313" key="8">
    <source>
        <dbReference type="Proteomes" id="UP001281410"/>
    </source>
</evidence>
<evidence type="ECO:0000256" key="2">
    <source>
        <dbReference type="ARBA" id="ARBA00006948"/>
    </source>
</evidence>
<dbReference type="AlphaFoldDB" id="A0AAE0A6C1"/>
<feature type="transmembrane region" description="Helical" evidence="6">
    <location>
        <begin position="176"/>
        <end position="194"/>
    </location>
</feature>
<dbReference type="EMBL" id="JANJYJ010000006">
    <property type="protein sequence ID" value="KAK3204947.1"/>
    <property type="molecule type" value="Genomic_DNA"/>
</dbReference>
<dbReference type="InterPro" id="IPR006904">
    <property type="entry name" value="DUF716"/>
</dbReference>
<evidence type="ECO:0000256" key="3">
    <source>
        <dbReference type="ARBA" id="ARBA00022692"/>
    </source>
</evidence>
<evidence type="ECO:0000256" key="6">
    <source>
        <dbReference type="SAM" id="Phobius"/>
    </source>
</evidence>
<feature type="transmembrane region" description="Helical" evidence="6">
    <location>
        <begin position="56"/>
        <end position="75"/>
    </location>
</feature>
<comment type="similarity">
    <text evidence="2">Belongs to the TMEM45 family.</text>
</comment>
<gene>
    <name evidence="7" type="ORF">Dsin_018993</name>
</gene>
<evidence type="ECO:0000256" key="5">
    <source>
        <dbReference type="ARBA" id="ARBA00023136"/>
    </source>
</evidence>
<evidence type="ECO:0000256" key="4">
    <source>
        <dbReference type="ARBA" id="ARBA00022989"/>
    </source>
</evidence>
<dbReference type="PANTHER" id="PTHR46285">
    <property type="entry name" value="PROTEINASE INHIBITOR I4, SERPIN (DUF716)-RELATED"/>
    <property type="match status" value="1"/>
</dbReference>
<proteinExistence type="inferred from homology"/>
<protein>
    <submittedName>
        <fullName evidence="7">Uncharacterized protein</fullName>
    </submittedName>
</protein>
<name>A0AAE0A6C1_9ROSI</name>
<keyword evidence="8" id="KW-1185">Reference proteome</keyword>
<dbReference type="Pfam" id="PF04819">
    <property type="entry name" value="DUF716"/>
    <property type="match status" value="1"/>
</dbReference>
<sequence length="203" mass="23263">MELFIGPQRHQPFDQDGTIPSNHLHNFEHATISLTFLAYASFAIVLDRIGSKTQHALTQFIGSIAFAQQLLIFHLHSADHMGVEGQYHLLLQLVIFVSFTTTMIGIGLPKSFLISFVRSTSILFQGAWLILMGYMLWIPQFIPKGCYINREEGHQVLRCHGEQALHRAKSLVNLQFSWFLVGITIFSLSFYLVWDNFFTKKVF</sequence>